<evidence type="ECO:0008006" key="4">
    <source>
        <dbReference type="Google" id="ProtNLM"/>
    </source>
</evidence>
<dbReference type="SUPFAM" id="SSF143456">
    <property type="entry name" value="VC0467-like"/>
    <property type="match status" value="1"/>
</dbReference>
<name>F0SEM4_PSESL</name>
<dbReference type="PANTHER" id="PTHR30327:SF1">
    <property type="entry name" value="UPF0301 PROTEIN YQGE"/>
    <property type="match status" value="1"/>
</dbReference>
<comment type="similarity">
    <text evidence="1">Belongs to the UPF0301 (AlgH) family.</text>
</comment>
<organism evidence="2 3">
    <name type="scientific">Pseudopedobacter saltans (strain ATCC 51119 / DSM 12145 / JCM 21818 / CCUG 39354 / LMG 10337 / NBRC 100064 / NCIMB 13643)</name>
    <name type="common">Pedobacter saltans</name>
    <dbReference type="NCBI Taxonomy" id="762903"/>
    <lineage>
        <taxon>Bacteria</taxon>
        <taxon>Pseudomonadati</taxon>
        <taxon>Bacteroidota</taxon>
        <taxon>Sphingobacteriia</taxon>
        <taxon>Sphingobacteriales</taxon>
        <taxon>Sphingobacteriaceae</taxon>
        <taxon>Pseudopedobacter</taxon>
    </lineage>
</organism>
<protein>
    <recommendedName>
        <fullName evidence="4">Transcriptional regulator</fullName>
    </recommendedName>
</protein>
<dbReference type="OrthoDB" id="9807486at2"/>
<sequence length="187" mass="21624">MLNRILPQIGNILIAEPFMLDDNFKRSVVILVAEDEEGHVGYILNQRSNLLVKDLLVEFTDCNFPVYIGGPVSPDTLHFVHSCPDKIFDGDLIRDGIYWGGDFEMLRTQLSLGNISEEEIRFFLGYSGWDKEQLKRELNENSWIVSDRINPAIVFEHSEIDIWKEAIINLGEKYAHIANFPERPEWN</sequence>
<dbReference type="HOGENOM" id="CLU_057596_2_1_10"/>
<reference evidence="2 3" key="1">
    <citation type="journal article" date="2011" name="Stand. Genomic Sci.">
        <title>Complete genome sequence of the gliding, heparinolytic Pedobacter saltans type strain (113).</title>
        <authorList>
            <person name="Liolios K."/>
            <person name="Sikorski J."/>
            <person name="Lu M."/>
            <person name="Nolan M."/>
            <person name="Lapidus A."/>
            <person name="Lucas S."/>
            <person name="Hammon N."/>
            <person name="Deshpande S."/>
            <person name="Cheng J.F."/>
            <person name="Tapia R."/>
            <person name="Han C."/>
            <person name="Goodwin L."/>
            <person name="Pitluck S."/>
            <person name="Huntemann M."/>
            <person name="Ivanova N."/>
            <person name="Pagani I."/>
            <person name="Mavromatis K."/>
            <person name="Ovchinikova G."/>
            <person name="Pati A."/>
            <person name="Chen A."/>
            <person name="Palaniappan K."/>
            <person name="Land M."/>
            <person name="Hauser L."/>
            <person name="Brambilla E.M."/>
            <person name="Kotsyurbenko O."/>
            <person name="Rohde M."/>
            <person name="Tindall B.J."/>
            <person name="Abt B."/>
            <person name="Goker M."/>
            <person name="Detter J.C."/>
            <person name="Woyke T."/>
            <person name="Bristow J."/>
            <person name="Eisen J.A."/>
            <person name="Markowitz V."/>
            <person name="Hugenholtz P."/>
            <person name="Klenk H.P."/>
            <person name="Kyrpides N.C."/>
        </authorList>
    </citation>
    <scope>NUCLEOTIDE SEQUENCE [LARGE SCALE GENOMIC DNA]</scope>
    <source>
        <strain evidence="3">ATCC 51119 / DSM 12145 / JCM 21818 / LMG 10337 / NBRC 100064 / NCIMB 13643</strain>
    </source>
</reference>
<dbReference type="RefSeq" id="WP_013632413.1">
    <property type="nucleotide sequence ID" value="NC_015177.1"/>
</dbReference>
<gene>
    <name evidence="2" type="ordered locus">Pedsa_1347</name>
</gene>
<reference evidence="3" key="2">
    <citation type="submission" date="2011-02" db="EMBL/GenBank/DDBJ databases">
        <title>The complete genome of Pedobacter saltans DSM 12145.</title>
        <authorList>
            <consortium name="US DOE Joint Genome Institute (JGI-PGF)"/>
            <person name="Lucas S."/>
            <person name="Copeland A."/>
            <person name="Lapidus A."/>
            <person name="Bruce D."/>
            <person name="Goodwin L."/>
            <person name="Pitluck S."/>
            <person name="Kyrpides N."/>
            <person name="Mavromatis K."/>
            <person name="Pagani I."/>
            <person name="Ivanova N."/>
            <person name="Ovchinnikova G."/>
            <person name="Lu M."/>
            <person name="Detter J.C."/>
            <person name="Han C."/>
            <person name="Land M."/>
            <person name="Hauser L."/>
            <person name="Markowitz V."/>
            <person name="Cheng J.-F."/>
            <person name="Hugenholtz P."/>
            <person name="Woyke T."/>
            <person name="Wu D."/>
            <person name="Tindall B."/>
            <person name="Pomrenke H.G."/>
            <person name="Brambilla E."/>
            <person name="Klenk H.-P."/>
            <person name="Eisen J.A."/>
        </authorList>
    </citation>
    <scope>NUCLEOTIDE SEQUENCE [LARGE SCALE GENOMIC DNA]</scope>
    <source>
        <strain evidence="3">ATCC 51119 / DSM 12145 / JCM 21818 / LMG 10337 / NBRC 100064 / NCIMB 13643</strain>
    </source>
</reference>
<dbReference type="PANTHER" id="PTHR30327">
    <property type="entry name" value="UNCHARACTERIZED PROTEIN YQGE"/>
    <property type="match status" value="1"/>
</dbReference>
<evidence type="ECO:0000256" key="1">
    <source>
        <dbReference type="ARBA" id="ARBA00009600"/>
    </source>
</evidence>
<dbReference type="eggNOG" id="COG1678">
    <property type="taxonomic scope" value="Bacteria"/>
</dbReference>
<proteinExistence type="inferred from homology"/>
<dbReference type="Gene3D" id="3.40.1740.10">
    <property type="entry name" value="VC0467-like"/>
    <property type="match status" value="1"/>
</dbReference>
<dbReference type="GO" id="GO:0005829">
    <property type="term" value="C:cytosol"/>
    <property type="evidence" value="ECO:0007669"/>
    <property type="project" value="TreeGrafter"/>
</dbReference>
<dbReference type="Pfam" id="PF02622">
    <property type="entry name" value="DUF179"/>
    <property type="match status" value="1"/>
</dbReference>
<dbReference type="AlphaFoldDB" id="F0SEM4"/>
<evidence type="ECO:0000313" key="2">
    <source>
        <dbReference type="EMBL" id="ADY51914.1"/>
    </source>
</evidence>
<accession>F0SEM4</accession>
<dbReference type="Proteomes" id="UP000000310">
    <property type="component" value="Chromosome"/>
</dbReference>
<evidence type="ECO:0000313" key="3">
    <source>
        <dbReference type="Proteomes" id="UP000000310"/>
    </source>
</evidence>
<dbReference type="KEGG" id="psn:Pedsa_1347"/>
<dbReference type="InterPro" id="IPR003774">
    <property type="entry name" value="AlgH-like"/>
</dbReference>
<dbReference type="STRING" id="762903.Pedsa_1347"/>
<keyword evidence="3" id="KW-1185">Reference proteome</keyword>
<dbReference type="EMBL" id="CP002545">
    <property type="protein sequence ID" value="ADY51914.1"/>
    <property type="molecule type" value="Genomic_DNA"/>
</dbReference>